<reference evidence="1 2" key="1">
    <citation type="journal article" date="2014" name="Nature">
        <title>An environmental bacterial taxon with a large and distinct metabolic repertoire.</title>
        <authorList>
            <person name="Wilson M.C."/>
            <person name="Mori T."/>
            <person name="Ruckert C."/>
            <person name="Uria A.R."/>
            <person name="Helf M.J."/>
            <person name="Takada K."/>
            <person name="Gernert C."/>
            <person name="Steffens U.A."/>
            <person name="Heycke N."/>
            <person name="Schmitt S."/>
            <person name="Rinke C."/>
            <person name="Helfrich E.J."/>
            <person name="Brachmann A.O."/>
            <person name="Gurgui C."/>
            <person name="Wakimoto T."/>
            <person name="Kracht M."/>
            <person name="Crusemann M."/>
            <person name="Hentschel U."/>
            <person name="Abe I."/>
            <person name="Matsunaga S."/>
            <person name="Kalinowski J."/>
            <person name="Takeyama H."/>
            <person name="Piel J."/>
        </authorList>
    </citation>
    <scope>NUCLEOTIDE SEQUENCE [LARGE SCALE GENOMIC DNA]</scope>
    <source>
        <strain evidence="2">TSY2</strain>
    </source>
</reference>
<dbReference type="Pfam" id="PF07592">
    <property type="entry name" value="DDE_Tnp_ISAZ013"/>
    <property type="match status" value="1"/>
</dbReference>
<comment type="caution">
    <text evidence="1">The sequence shown here is derived from an EMBL/GenBank/DDBJ whole genome shotgun (WGS) entry which is preliminary data.</text>
</comment>
<dbReference type="PATRIC" id="fig|1429439.4.peg.5866"/>
<dbReference type="Proteomes" id="UP000019140">
    <property type="component" value="Unassembled WGS sequence"/>
</dbReference>
<evidence type="ECO:0008006" key="3">
    <source>
        <dbReference type="Google" id="ProtNLM"/>
    </source>
</evidence>
<organism evidence="1 2">
    <name type="scientific">Candidatus Entotheonella gemina</name>
    <dbReference type="NCBI Taxonomy" id="1429439"/>
    <lineage>
        <taxon>Bacteria</taxon>
        <taxon>Pseudomonadati</taxon>
        <taxon>Nitrospinota/Tectimicrobiota group</taxon>
        <taxon>Candidatus Tectimicrobiota</taxon>
        <taxon>Candidatus Entotheonellia</taxon>
        <taxon>Candidatus Entotheonellales</taxon>
        <taxon>Candidatus Entotheonellaceae</taxon>
        <taxon>Candidatus Entotheonella</taxon>
    </lineage>
</organism>
<gene>
    <name evidence="1" type="ORF">ETSY2_34660</name>
</gene>
<name>W4LY73_9BACT</name>
<dbReference type="Gene3D" id="3.30.420.10">
    <property type="entry name" value="Ribonuclease H-like superfamily/Ribonuclease H"/>
    <property type="match status" value="1"/>
</dbReference>
<accession>W4LY73</accession>
<proteinExistence type="predicted"/>
<evidence type="ECO:0000313" key="2">
    <source>
        <dbReference type="Proteomes" id="UP000019140"/>
    </source>
</evidence>
<dbReference type="AlphaFoldDB" id="W4LY73"/>
<dbReference type="EMBL" id="AZHX01001486">
    <property type="protein sequence ID" value="ETX02880.1"/>
    <property type="molecule type" value="Genomic_DNA"/>
</dbReference>
<evidence type="ECO:0000313" key="1">
    <source>
        <dbReference type="EMBL" id="ETX02880.1"/>
    </source>
</evidence>
<dbReference type="HOGENOM" id="CLU_064709_1_0_7"/>
<sequence>MLLPSFDEVLFYGVVSKVTSDCLADCITQWWESVRERFSHISTLVINLDNGPENHSRRTQFMQRMVDFVHHYCLHVRLAYYPPYHSKYNPIERCWGILENHWNGALLDSIETVLAYARTMTWKGLHPTVNLVTQTYHNGVKLTQEAMNKLENRIQRLPGLEKWFVDIHPPHNWWDT</sequence>
<dbReference type="InterPro" id="IPR036397">
    <property type="entry name" value="RNaseH_sf"/>
</dbReference>
<dbReference type="InterPro" id="IPR011518">
    <property type="entry name" value="Transposase_36"/>
</dbReference>
<dbReference type="GO" id="GO:0003676">
    <property type="term" value="F:nucleic acid binding"/>
    <property type="evidence" value="ECO:0007669"/>
    <property type="project" value="InterPro"/>
</dbReference>
<protein>
    <recommendedName>
        <fullName evidence="3">Transposase</fullName>
    </recommendedName>
</protein>
<keyword evidence="2" id="KW-1185">Reference proteome</keyword>